<name>A0A0F6R059_9CORY</name>
<evidence type="ECO:0000313" key="2">
    <source>
        <dbReference type="EMBL" id="AKE41110.1"/>
    </source>
</evidence>
<dbReference type="Proteomes" id="UP000271380">
    <property type="component" value="Chromosome"/>
</dbReference>
<dbReference type="Proteomes" id="UP000033457">
    <property type="component" value="Chromosome"/>
</dbReference>
<dbReference type="SUPFAM" id="SSF50129">
    <property type="entry name" value="GroES-like"/>
    <property type="match status" value="1"/>
</dbReference>
<dbReference type="PANTHER" id="PTHR43482">
    <property type="entry name" value="PROTEIN AST1-RELATED"/>
    <property type="match status" value="1"/>
</dbReference>
<dbReference type="InterPro" id="IPR013154">
    <property type="entry name" value="ADH-like_N"/>
</dbReference>
<keyword evidence="4" id="KW-1185">Reference proteome</keyword>
<dbReference type="InterPro" id="IPR052585">
    <property type="entry name" value="Lipid_raft_assoc_Zn_ADH"/>
</dbReference>
<reference evidence="2 4" key="1">
    <citation type="journal article" date="2015" name="Genome Announc.">
        <title>Complete Genome Sequence of Corynebacterium kutscheri DSM 20755, a Corynebacterial Type Strain with Remarkably Low G+C Content of Chromosomal DNA.</title>
        <authorList>
            <person name="Ruckert C."/>
            <person name="Albersmeier A."/>
            <person name="Winkler A."/>
            <person name="Tauch A."/>
        </authorList>
    </citation>
    <scope>NUCLEOTIDE SEQUENCE [LARGE SCALE GENOMIC DNA]</scope>
    <source>
        <strain evidence="2 4">DSM 20755</strain>
    </source>
</reference>
<gene>
    <name evidence="3" type="ORF">NCTC949_01493</name>
    <name evidence="2" type="ORF">UL82_04630</name>
</gene>
<accession>A0A0F6R059</accession>
<reference evidence="3 5" key="2">
    <citation type="submission" date="2018-12" db="EMBL/GenBank/DDBJ databases">
        <authorList>
            <consortium name="Pathogen Informatics"/>
        </authorList>
    </citation>
    <scope>NUCLEOTIDE SEQUENCE [LARGE SCALE GENOMIC DNA]</scope>
    <source>
        <strain evidence="3 5">NCTC949</strain>
    </source>
</reference>
<evidence type="ECO:0000313" key="4">
    <source>
        <dbReference type="Proteomes" id="UP000033457"/>
    </source>
</evidence>
<dbReference type="STRING" id="35755.UL82_04630"/>
<dbReference type="InterPro" id="IPR011032">
    <property type="entry name" value="GroES-like_sf"/>
</dbReference>
<evidence type="ECO:0000259" key="1">
    <source>
        <dbReference type="Pfam" id="PF08240"/>
    </source>
</evidence>
<dbReference type="KEGG" id="cku:UL82_04630"/>
<organism evidence="2 4">
    <name type="scientific">Corynebacterium kutscheri</name>
    <dbReference type="NCBI Taxonomy" id="35755"/>
    <lineage>
        <taxon>Bacteria</taxon>
        <taxon>Bacillati</taxon>
        <taxon>Actinomycetota</taxon>
        <taxon>Actinomycetes</taxon>
        <taxon>Mycobacteriales</taxon>
        <taxon>Corynebacteriaceae</taxon>
        <taxon>Corynebacterium</taxon>
    </lineage>
</organism>
<dbReference type="EMBL" id="CP011312">
    <property type="protein sequence ID" value="AKE41110.1"/>
    <property type="molecule type" value="Genomic_DNA"/>
</dbReference>
<dbReference type="HOGENOM" id="CLU_026673_21_6_11"/>
<dbReference type="PANTHER" id="PTHR43482:SF1">
    <property type="entry name" value="PROTEIN AST1-RELATED"/>
    <property type="match status" value="1"/>
</dbReference>
<proteinExistence type="predicted"/>
<dbReference type="RefSeq" id="WP_232009519.1">
    <property type="nucleotide sequence ID" value="NZ_CP011312.1"/>
</dbReference>
<feature type="domain" description="Alcohol dehydrogenase-like N-terminal" evidence="1">
    <location>
        <begin position="27"/>
        <end position="89"/>
    </location>
</feature>
<sequence length="95" mass="10258">MKTAQPHNYSKNNLNLQLQDAPIPTPKPGQALLRVLTAGVNPLDNMITRGEVKLITSYTLPLIAGNEVVGIIESLNGKSNDLAVGDRVFARLPLK</sequence>
<dbReference type="AlphaFoldDB" id="A0A0F6R059"/>
<dbReference type="Pfam" id="PF08240">
    <property type="entry name" value="ADH_N"/>
    <property type="match status" value="1"/>
</dbReference>
<dbReference type="EMBL" id="LR134377">
    <property type="protein sequence ID" value="VEH07018.1"/>
    <property type="molecule type" value="Genomic_DNA"/>
</dbReference>
<evidence type="ECO:0000313" key="3">
    <source>
        <dbReference type="EMBL" id="VEH07018.1"/>
    </source>
</evidence>
<dbReference type="Gene3D" id="3.90.180.10">
    <property type="entry name" value="Medium-chain alcohol dehydrogenases, catalytic domain"/>
    <property type="match status" value="1"/>
</dbReference>
<protein>
    <submittedName>
        <fullName evidence="2">Alcohol dehydrogenase GroES-like domain</fullName>
    </submittedName>
    <submittedName>
        <fullName evidence="3">Oxidoreductase</fullName>
    </submittedName>
</protein>
<evidence type="ECO:0000313" key="5">
    <source>
        <dbReference type="Proteomes" id="UP000271380"/>
    </source>
</evidence>